<keyword evidence="3" id="KW-1185">Reference proteome</keyword>
<accession>A0ABP0Z7H5</accession>
<evidence type="ECO:0000256" key="1">
    <source>
        <dbReference type="SAM" id="SignalP"/>
    </source>
</evidence>
<proteinExistence type="predicted"/>
<feature type="signal peptide" evidence="1">
    <location>
        <begin position="1"/>
        <end position="20"/>
    </location>
</feature>
<dbReference type="Pfam" id="PF13424">
    <property type="entry name" value="TPR_12"/>
    <property type="match status" value="3"/>
</dbReference>
<name>A0ABP0Z7H5_9ROSI</name>
<dbReference type="InterPro" id="IPR011990">
    <property type="entry name" value="TPR-like_helical_dom_sf"/>
</dbReference>
<dbReference type="PANTHER" id="PTHR46284">
    <property type="entry name" value="PROTEIN KINESIN LIGHT CHAIN-RELATED 3"/>
    <property type="match status" value="1"/>
</dbReference>
<dbReference type="PANTHER" id="PTHR46284:SF9">
    <property type="entry name" value="OS02G0109800 PROTEIN"/>
    <property type="match status" value="1"/>
</dbReference>
<gene>
    <name evidence="2" type="ORF">CITCOLO1_LOCUS21169</name>
</gene>
<dbReference type="Gene3D" id="1.25.40.10">
    <property type="entry name" value="Tetratricopeptide repeat domain"/>
    <property type="match status" value="4"/>
</dbReference>
<organism evidence="2 3">
    <name type="scientific">Citrullus colocynthis</name>
    <name type="common">colocynth</name>
    <dbReference type="NCBI Taxonomy" id="252529"/>
    <lineage>
        <taxon>Eukaryota</taxon>
        <taxon>Viridiplantae</taxon>
        <taxon>Streptophyta</taxon>
        <taxon>Embryophyta</taxon>
        <taxon>Tracheophyta</taxon>
        <taxon>Spermatophyta</taxon>
        <taxon>Magnoliopsida</taxon>
        <taxon>eudicotyledons</taxon>
        <taxon>Gunneridae</taxon>
        <taxon>Pentapetalae</taxon>
        <taxon>rosids</taxon>
        <taxon>fabids</taxon>
        <taxon>Cucurbitales</taxon>
        <taxon>Cucurbitaceae</taxon>
        <taxon>Benincaseae</taxon>
        <taxon>Citrullus</taxon>
    </lineage>
</organism>
<evidence type="ECO:0000313" key="3">
    <source>
        <dbReference type="Proteomes" id="UP001642487"/>
    </source>
</evidence>
<dbReference type="InterPro" id="IPR019734">
    <property type="entry name" value="TPR_rpt"/>
</dbReference>
<evidence type="ECO:0000313" key="2">
    <source>
        <dbReference type="EMBL" id="CAK9328744.1"/>
    </source>
</evidence>
<feature type="chain" id="PRO_5047126431" evidence="1">
    <location>
        <begin position="21"/>
        <end position="604"/>
    </location>
</feature>
<keyword evidence="1" id="KW-0732">Signal</keyword>
<dbReference type="SMART" id="SM00028">
    <property type="entry name" value="TPR"/>
    <property type="match status" value="8"/>
</dbReference>
<sequence length="604" mass="66478">MVPFLLVNLIPLPIFKILTTSSICIIKMEMETQTPNLRIQVPPIENDDIQHQDNYKTMTPPWLKLVPSLSPSPHKSKSNETWLDNPNHGAYLLKLARDTIISGEHPTKALGYAIRAVKSFERFPGLGVELPMSLHVVAAIHCRLGQFDEAIPVLERSIKVAEPDNGSDHALAKYSGYMQLGDTYSMLGQLDRSISCYEAGLIIQINAFTDSDPQVAETCRYLAEAHVQAMQFEKAKKYCKKTLEIHKLHSPPASPQEATDRRLMALICEALGDSESALEHLVLASMAMLAHSHDAEVAAIDASIGDIYASLCRFDEAIFAYQKALTIFNSTKGDSHLSVASLFVRLAELYNRTGKSREAKSYADNALRIYLKPPMGASCEEISSGLVEISAVYEAVNEPEEAFGVLQRARKILESGGGGGRQSGSGAVAGIEAQMGVMFYMVGKYGEARKAFEGAIGKLRGAKSAMFGVLLNQMGLACIQLYKIGEAVRLFQEAKLVLEEHYGVYHSDTLAVSSNLAAAYDAMGRVEEAIEILEHILKVREEMLGTANPEVDEEKRRLEELLKEAGRARNKKAKSLQILLGSNSLRMNKLEVAKRWPGGFSFRA</sequence>
<protein>
    <submittedName>
        <fullName evidence="2">Uncharacterized protein</fullName>
    </submittedName>
</protein>
<reference evidence="2 3" key="1">
    <citation type="submission" date="2024-03" db="EMBL/GenBank/DDBJ databases">
        <authorList>
            <person name="Gkanogiannis A."/>
            <person name="Becerra Lopez-Lavalle L."/>
        </authorList>
    </citation>
    <scope>NUCLEOTIDE SEQUENCE [LARGE SCALE GENOMIC DNA]</scope>
</reference>
<dbReference type="Proteomes" id="UP001642487">
    <property type="component" value="Chromosome 9"/>
</dbReference>
<dbReference type="SUPFAM" id="SSF48452">
    <property type="entry name" value="TPR-like"/>
    <property type="match status" value="2"/>
</dbReference>
<dbReference type="EMBL" id="OZ021743">
    <property type="protein sequence ID" value="CAK9328744.1"/>
    <property type="molecule type" value="Genomic_DNA"/>
</dbReference>